<proteinExistence type="predicted"/>
<evidence type="ECO:0000313" key="2">
    <source>
        <dbReference type="Proteomes" id="UP000318815"/>
    </source>
</evidence>
<dbReference type="EMBL" id="VOHS01000007">
    <property type="protein sequence ID" value="TWW00850.1"/>
    <property type="molecule type" value="Genomic_DNA"/>
</dbReference>
<accession>A0A5C6LWC9</accession>
<dbReference type="RefSeq" id="WP_146305006.1">
    <property type="nucleotide sequence ID" value="NZ_VOHS01000007.1"/>
</dbReference>
<dbReference type="AlphaFoldDB" id="A0A5C6LWC9"/>
<dbReference type="Proteomes" id="UP000318815">
    <property type="component" value="Unassembled WGS sequence"/>
</dbReference>
<sequence>MYYKLFIPIAIMLICSCQQNRQRNSQDPLSTIPKEQLDSIMALAQEQAAQADTLGTLILSIDCSVKATPGEASGDSILPWVNIEKNGYRN</sequence>
<organism evidence="1 2">
    <name type="scientific">Chitinophaga pinensis</name>
    <dbReference type="NCBI Taxonomy" id="79329"/>
    <lineage>
        <taxon>Bacteria</taxon>
        <taxon>Pseudomonadati</taxon>
        <taxon>Bacteroidota</taxon>
        <taxon>Chitinophagia</taxon>
        <taxon>Chitinophagales</taxon>
        <taxon>Chitinophagaceae</taxon>
        <taxon>Chitinophaga</taxon>
    </lineage>
</organism>
<gene>
    <name evidence="1" type="ORF">FEF09_10185</name>
</gene>
<protein>
    <submittedName>
        <fullName evidence="1">Uncharacterized protein</fullName>
    </submittedName>
</protein>
<keyword evidence="2" id="KW-1185">Reference proteome</keyword>
<comment type="caution">
    <text evidence="1">The sequence shown here is derived from an EMBL/GenBank/DDBJ whole genome shotgun (WGS) entry which is preliminary data.</text>
</comment>
<reference evidence="1 2" key="1">
    <citation type="submission" date="2019-08" db="EMBL/GenBank/DDBJ databases">
        <title>Whole genome sequencing of chitin degrading bacteria Chitinophaga pinensis YS16.</title>
        <authorList>
            <person name="Singh R.P."/>
            <person name="Manchanda G."/>
            <person name="Maurya I.K."/>
            <person name="Joshi N.K."/>
            <person name="Srivastava A.K."/>
        </authorList>
    </citation>
    <scope>NUCLEOTIDE SEQUENCE [LARGE SCALE GENOMIC DNA]</scope>
    <source>
        <strain evidence="1 2">YS-16</strain>
    </source>
</reference>
<dbReference type="PROSITE" id="PS51257">
    <property type="entry name" value="PROKAR_LIPOPROTEIN"/>
    <property type="match status" value="1"/>
</dbReference>
<dbReference type="OrthoDB" id="1161469at2"/>
<name>A0A5C6LWC9_9BACT</name>
<evidence type="ECO:0000313" key="1">
    <source>
        <dbReference type="EMBL" id="TWW00850.1"/>
    </source>
</evidence>